<evidence type="ECO:0000313" key="3">
    <source>
        <dbReference type="Proteomes" id="UP001566132"/>
    </source>
</evidence>
<organism evidence="2 3">
    <name type="scientific">Hypothenemus hampei</name>
    <name type="common">Coffee berry borer</name>
    <dbReference type="NCBI Taxonomy" id="57062"/>
    <lineage>
        <taxon>Eukaryota</taxon>
        <taxon>Metazoa</taxon>
        <taxon>Ecdysozoa</taxon>
        <taxon>Arthropoda</taxon>
        <taxon>Hexapoda</taxon>
        <taxon>Insecta</taxon>
        <taxon>Pterygota</taxon>
        <taxon>Neoptera</taxon>
        <taxon>Endopterygota</taxon>
        <taxon>Coleoptera</taxon>
        <taxon>Polyphaga</taxon>
        <taxon>Cucujiformia</taxon>
        <taxon>Curculionidae</taxon>
        <taxon>Scolytinae</taxon>
        <taxon>Hypothenemus</taxon>
    </lineage>
</organism>
<name>A0ABD1EZZ9_HYPHA</name>
<keyword evidence="1" id="KW-0175">Coiled coil</keyword>
<dbReference type="AlphaFoldDB" id="A0ABD1EZZ9"/>
<proteinExistence type="predicted"/>
<evidence type="ECO:0000256" key="1">
    <source>
        <dbReference type="SAM" id="Coils"/>
    </source>
</evidence>
<dbReference type="EMBL" id="JBDJPC010000004">
    <property type="protein sequence ID" value="KAL1506627.1"/>
    <property type="molecule type" value="Genomic_DNA"/>
</dbReference>
<feature type="coiled-coil region" evidence="1">
    <location>
        <begin position="2"/>
        <end position="29"/>
    </location>
</feature>
<accession>A0ABD1EZZ9</accession>
<keyword evidence="3" id="KW-1185">Reference proteome</keyword>
<sequence>MSSNFKFELQRLEDDLSSAQDNFRTFLLNSTSTFNFLAKEFRDITTNSTQVKLEVFGKDFNEKLKSESHIQSDCLVGTIQAKLRESVQKSNRTIKRSLLQCSNFVAQFNLFNLPYYELRAYKDQIFELDDKQMYEHFQPNGVSYEKAIQELKEIYNDAHWMEKEILCFLKRYDNEVIDNKFDNSGCEDEYKQLPPITTY</sequence>
<evidence type="ECO:0000313" key="2">
    <source>
        <dbReference type="EMBL" id="KAL1506627.1"/>
    </source>
</evidence>
<gene>
    <name evidence="2" type="ORF">ABEB36_005953</name>
</gene>
<reference evidence="2 3" key="1">
    <citation type="submission" date="2024-05" db="EMBL/GenBank/DDBJ databases">
        <title>Genetic variation in Jamaican populations of the coffee berry borer (Hypothenemus hampei).</title>
        <authorList>
            <person name="Errbii M."/>
            <person name="Myrie A."/>
        </authorList>
    </citation>
    <scope>NUCLEOTIDE SEQUENCE [LARGE SCALE GENOMIC DNA]</scope>
    <source>
        <strain evidence="2">JA-Hopewell-2020-01-JO</strain>
        <tissue evidence="2">Whole body</tissue>
    </source>
</reference>
<protein>
    <submittedName>
        <fullName evidence="2">Uncharacterized protein</fullName>
    </submittedName>
</protein>
<comment type="caution">
    <text evidence="2">The sequence shown here is derived from an EMBL/GenBank/DDBJ whole genome shotgun (WGS) entry which is preliminary data.</text>
</comment>
<dbReference type="Proteomes" id="UP001566132">
    <property type="component" value="Unassembled WGS sequence"/>
</dbReference>